<proteinExistence type="predicted"/>
<gene>
    <name evidence="2" type="ORF">K435DRAFT_678818</name>
</gene>
<sequence>MKLIYLPPYSPDFDPIEEGFRSMKGWMRGNREYVAGELSGLPTADPYAMIWTAVYEAMTPANINTFYNNSGYWT</sequence>
<protein>
    <recommendedName>
        <fullName evidence="1">Tc1-like transposase DDE domain-containing protein</fullName>
    </recommendedName>
</protein>
<dbReference type="Gene3D" id="3.30.420.10">
    <property type="entry name" value="Ribonuclease H-like superfamily/Ribonuclease H"/>
    <property type="match status" value="1"/>
</dbReference>
<dbReference type="Pfam" id="PF13358">
    <property type="entry name" value="DDE_3"/>
    <property type="match status" value="1"/>
</dbReference>
<feature type="domain" description="Tc1-like transposase DDE" evidence="1">
    <location>
        <begin position="2"/>
        <end position="33"/>
    </location>
</feature>
<dbReference type="InterPro" id="IPR036397">
    <property type="entry name" value="RNaseH_sf"/>
</dbReference>
<accession>A0A4S8LIX8</accession>
<dbReference type="OrthoDB" id="2266637at2759"/>
<organism evidence="2 3">
    <name type="scientific">Dendrothele bispora (strain CBS 962.96)</name>
    <dbReference type="NCBI Taxonomy" id="1314807"/>
    <lineage>
        <taxon>Eukaryota</taxon>
        <taxon>Fungi</taxon>
        <taxon>Dikarya</taxon>
        <taxon>Basidiomycota</taxon>
        <taxon>Agaricomycotina</taxon>
        <taxon>Agaricomycetes</taxon>
        <taxon>Agaricomycetidae</taxon>
        <taxon>Agaricales</taxon>
        <taxon>Agaricales incertae sedis</taxon>
        <taxon>Dendrothele</taxon>
    </lineage>
</organism>
<dbReference type="AlphaFoldDB" id="A0A4S8LIX8"/>
<reference evidence="2 3" key="1">
    <citation type="journal article" date="2019" name="Nat. Ecol. Evol.">
        <title>Megaphylogeny resolves global patterns of mushroom evolution.</title>
        <authorList>
            <person name="Varga T."/>
            <person name="Krizsan K."/>
            <person name="Foldi C."/>
            <person name="Dima B."/>
            <person name="Sanchez-Garcia M."/>
            <person name="Sanchez-Ramirez S."/>
            <person name="Szollosi G.J."/>
            <person name="Szarkandi J.G."/>
            <person name="Papp V."/>
            <person name="Albert L."/>
            <person name="Andreopoulos W."/>
            <person name="Angelini C."/>
            <person name="Antonin V."/>
            <person name="Barry K.W."/>
            <person name="Bougher N.L."/>
            <person name="Buchanan P."/>
            <person name="Buyck B."/>
            <person name="Bense V."/>
            <person name="Catcheside P."/>
            <person name="Chovatia M."/>
            <person name="Cooper J."/>
            <person name="Damon W."/>
            <person name="Desjardin D."/>
            <person name="Finy P."/>
            <person name="Geml J."/>
            <person name="Haridas S."/>
            <person name="Hughes K."/>
            <person name="Justo A."/>
            <person name="Karasinski D."/>
            <person name="Kautmanova I."/>
            <person name="Kiss B."/>
            <person name="Kocsube S."/>
            <person name="Kotiranta H."/>
            <person name="LaButti K.M."/>
            <person name="Lechner B.E."/>
            <person name="Liimatainen K."/>
            <person name="Lipzen A."/>
            <person name="Lukacs Z."/>
            <person name="Mihaltcheva S."/>
            <person name="Morgado L.N."/>
            <person name="Niskanen T."/>
            <person name="Noordeloos M.E."/>
            <person name="Ohm R.A."/>
            <person name="Ortiz-Santana B."/>
            <person name="Ovrebo C."/>
            <person name="Racz N."/>
            <person name="Riley R."/>
            <person name="Savchenko A."/>
            <person name="Shiryaev A."/>
            <person name="Soop K."/>
            <person name="Spirin V."/>
            <person name="Szebenyi C."/>
            <person name="Tomsovsky M."/>
            <person name="Tulloss R.E."/>
            <person name="Uehling J."/>
            <person name="Grigoriev I.V."/>
            <person name="Vagvolgyi C."/>
            <person name="Papp T."/>
            <person name="Martin F.M."/>
            <person name="Miettinen O."/>
            <person name="Hibbett D.S."/>
            <person name="Nagy L.G."/>
        </authorList>
    </citation>
    <scope>NUCLEOTIDE SEQUENCE [LARGE SCALE GENOMIC DNA]</scope>
    <source>
        <strain evidence="2 3">CBS 962.96</strain>
    </source>
</reference>
<dbReference type="Proteomes" id="UP000297245">
    <property type="component" value="Unassembled WGS sequence"/>
</dbReference>
<evidence type="ECO:0000313" key="2">
    <source>
        <dbReference type="EMBL" id="THU89014.1"/>
    </source>
</evidence>
<evidence type="ECO:0000313" key="3">
    <source>
        <dbReference type="Proteomes" id="UP000297245"/>
    </source>
</evidence>
<dbReference type="EMBL" id="ML179385">
    <property type="protein sequence ID" value="THU89014.1"/>
    <property type="molecule type" value="Genomic_DNA"/>
</dbReference>
<evidence type="ECO:0000259" key="1">
    <source>
        <dbReference type="Pfam" id="PF13358"/>
    </source>
</evidence>
<keyword evidence="3" id="KW-1185">Reference proteome</keyword>
<dbReference type="GO" id="GO:0003676">
    <property type="term" value="F:nucleic acid binding"/>
    <property type="evidence" value="ECO:0007669"/>
    <property type="project" value="InterPro"/>
</dbReference>
<dbReference type="InterPro" id="IPR038717">
    <property type="entry name" value="Tc1-like_DDE_dom"/>
</dbReference>
<name>A0A4S8LIX8_DENBC</name>